<dbReference type="AlphaFoldDB" id="A0A834X580"/>
<keyword evidence="2" id="KW-1185">Reference proteome</keyword>
<proteinExistence type="predicted"/>
<dbReference type="EMBL" id="JAAIUW010000003">
    <property type="protein sequence ID" value="KAF7838443.1"/>
    <property type="molecule type" value="Genomic_DNA"/>
</dbReference>
<dbReference type="Proteomes" id="UP000634136">
    <property type="component" value="Unassembled WGS sequence"/>
</dbReference>
<gene>
    <name evidence="1" type="ORF">G2W53_006925</name>
</gene>
<protein>
    <submittedName>
        <fullName evidence="1">Uncharacterized protein</fullName>
    </submittedName>
</protein>
<evidence type="ECO:0000313" key="1">
    <source>
        <dbReference type="EMBL" id="KAF7838443.1"/>
    </source>
</evidence>
<reference evidence="1" key="1">
    <citation type="submission" date="2020-09" db="EMBL/GenBank/DDBJ databases">
        <title>Genome-Enabled Discovery of Anthraquinone Biosynthesis in Senna tora.</title>
        <authorList>
            <person name="Kang S.-H."/>
            <person name="Pandey R.P."/>
            <person name="Lee C.-M."/>
            <person name="Sim J.-S."/>
            <person name="Jeong J.-T."/>
            <person name="Choi B.-S."/>
            <person name="Jung M."/>
            <person name="Ginzburg D."/>
            <person name="Zhao K."/>
            <person name="Won S.Y."/>
            <person name="Oh T.-J."/>
            <person name="Yu Y."/>
            <person name="Kim N.-H."/>
            <person name="Lee O.R."/>
            <person name="Lee T.-H."/>
            <person name="Bashyal P."/>
            <person name="Kim T.-S."/>
            <person name="Lee W.-H."/>
            <person name="Kawkins C."/>
            <person name="Kim C.-K."/>
            <person name="Kim J.S."/>
            <person name="Ahn B.O."/>
            <person name="Rhee S.Y."/>
            <person name="Sohng J.K."/>
        </authorList>
    </citation>
    <scope>NUCLEOTIDE SEQUENCE</scope>
    <source>
        <tissue evidence="1">Leaf</tissue>
    </source>
</reference>
<comment type="caution">
    <text evidence="1">The sequence shown here is derived from an EMBL/GenBank/DDBJ whole genome shotgun (WGS) entry which is preliminary data.</text>
</comment>
<organism evidence="1 2">
    <name type="scientific">Senna tora</name>
    <dbReference type="NCBI Taxonomy" id="362788"/>
    <lineage>
        <taxon>Eukaryota</taxon>
        <taxon>Viridiplantae</taxon>
        <taxon>Streptophyta</taxon>
        <taxon>Embryophyta</taxon>
        <taxon>Tracheophyta</taxon>
        <taxon>Spermatophyta</taxon>
        <taxon>Magnoliopsida</taxon>
        <taxon>eudicotyledons</taxon>
        <taxon>Gunneridae</taxon>
        <taxon>Pentapetalae</taxon>
        <taxon>rosids</taxon>
        <taxon>fabids</taxon>
        <taxon>Fabales</taxon>
        <taxon>Fabaceae</taxon>
        <taxon>Caesalpinioideae</taxon>
        <taxon>Cassia clade</taxon>
        <taxon>Senna</taxon>
    </lineage>
</organism>
<evidence type="ECO:0000313" key="2">
    <source>
        <dbReference type="Proteomes" id="UP000634136"/>
    </source>
</evidence>
<sequence>MAERIAIIEGAEPSTPRI</sequence>
<accession>A0A834X580</accession>
<name>A0A834X580_9FABA</name>